<comment type="pathway">
    <text evidence="1 11">Polyol metabolism; glycerol degradation via glycerol kinase pathway; sn-glycerol 3-phosphate from glycerol: step 1/1.</text>
</comment>
<evidence type="ECO:0000259" key="14">
    <source>
        <dbReference type="Pfam" id="PF02782"/>
    </source>
</evidence>
<feature type="binding site" evidence="11">
    <location>
        <position position="265"/>
    </location>
    <ligand>
        <name>ADP</name>
        <dbReference type="ChEBI" id="CHEBI:456216"/>
    </ligand>
</feature>
<comment type="function">
    <text evidence="9 11">Key enzyme in the regulation of glycerol uptake and metabolism. Catalyzes the phosphorylation of glycerol to yield sn-glycerol 3-phosphate.</text>
</comment>
<dbReference type="InterPro" id="IPR005999">
    <property type="entry name" value="Glycerol_kin"/>
</dbReference>
<evidence type="ECO:0000256" key="4">
    <source>
        <dbReference type="ARBA" id="ARBA00022741"/>
    </source>
</evidence>
<dbReference type="UniPathway" id="UPA00618">
    <property type="reaction ID" value="UER00672"/>
</dbReference>
<evidence type="ECO:0000256" key="12">
    <source>
        <dbReference type="RuleBase" id="RU003733"/>
    </source>
</evidence>
<dbReference type="PIRSF" id="PIRSF000538">
    <property type="entry name" value="GlpK"/>
    <property type="match status" value="1"/>
</dbReference>
<dbReference type="CDD" id="cd07769">
    <property type="entry name" value="ASKHA_NBD_FGGY_GK"/>
    <property type="match status" value="1"/>
</dbReference>
<dbReference type="GO" id="GO:0005524">
    <property type="term" value="F:ATP binding"/>
    <property type="evidence" value="ECO:0007669"/>
    <property type="project" value="UniProtKB-UniRule"/>
</dbReference>
<dbReference type="GO" id="GO:0005829">
    <property type="term" value="C:cytosol"/>
    <property type="evidence" value="ECO:0007669"/>
    <property type="project" value="UniProtKB-ARBA"/>
</dbReference>
<feature type="binding site" evidence="11">
    <location>
        <position position="16"/>
    </location>
    <ligand>
        <name>ADP</name>
        <dbReference type="ChEBI" id="CHEBI:456216"/>
    </ligand>
</feature>
<evidence type="ECO:0000256" key="8">
    <source>
        <dbReference type="ARBA" id="ARBA00052101"/>
    </source>
</evidence>
<name>A0A1B1YGK6_THEST</name>
<dbReference type="RefSeq" id="WP_015360345.1">
    <property type="nucleotide sequence ID" value="NZ_CP014672.1"/>
</dbReference>
<dbReference type="GO" id="GO:0004370">
    <property type="term" value="F:glycerol kinase activity"/>
    <property type="evidence" value="ECO:0007669"/>
    <property type="project" value="UniProtKB-UniRule"/>
</dbReference>
<feature type="domain" description="Carbohydrate kinase FGGY N-terminal" evidence="13">
    <location>
        <begin position="4"/>
        <end position="250"/>
    </location>
</feature>
<dbReference type="PROSITE" id="PS00445">
    <property type="entry name" value="FGGY_KINASES_2"/>
    <property type="match status" value="1"/>
</dbReference>
<keyword evidence="5 11" id="KW-0418">Kinase</keyword>
<dbReference type="Proteomes" id="UP000092971">
    <property type="component" value="Chromosome"/>
</dbReference>
<evidence type="ECO:0000256" key="1">
    <source>
        <dbReference type="ARBA" id="ARBA00005190"/>
    </source>
</evidence>
<evidence type="ECO:0000256" key="3">
    <source>
        <dbReference type="ARBA" id="ARBA00022679"/>
    </source>
</evidence>
<dbReference type="PROSITE" id="PS00933">
    <property type="entry name" value="FGGY_KINASES_1"/>
    <property type="match status" value="1"/>
</dbReference>
<evidence type="ECO:0000256" key="9">
    <source>
        <dbReference type="ARBA" id="ARBA00054633"/>
    </source>
</evidence>
<dbReference type="InterPro" id="IPR018485">
    <property type="entry name" value="FGGY_C"/>
</dbReference>
<keyword evidence="3 11" id="KW-0808">Transferase</keyword>
<keyword evidence="4 11" id="KW-0547">Nucleotide-binding</keyword>
<feature type="binding site" evidence="11">
    <location>
        <position position="83"/>
    </location>
    <ligand>
        <name>sn-glycerol 3-phosphate</name>
        <dbReference type="ChEBI" id="CHEBI:57597"/>
    </ligand>
</feature>
<accession>A0A1B1YGK6</accession>
<dbReference type="InterPro" id="IPR018483">
    <property type="entry name" value="Carb_kinase_FGGY_CS"/>
</dbReference>
<dbReference type="GO" id="GO:0006072">
    <property type="term" value="P:glycerol-3-phosphate metabolic process"/>
    <property type="evidence" value="ECO:0007669"/>
    <property type="project" value="InterPro"/>
</dbReference>
<feature type="binding site" evidence="11">
    <location>
        <position position="243"/>
    </location>
    <ligand>
        <name>glycerol</name>
        <dbReference type="ChEBI" id="CHEBI:17754"/>
    </ligand>
</feature>
<evidence type="ECO:0000256" key="5">
    <source>
        <dbReference type="ARBA" id="ARBA00022777"/>
    </source>
</evidence>
<dbReference type="FunFam" id="3.30.420.40:FF:000008">
    <property type="entry name" value="Glycerol kinase"/>
    <property type="match status" value="1"/>
</dbReference>
<feature type="binding site" evidence="11">
    <location>
        <position position="82"/>
    </location>
    <ligand>
        <name>glycerol</name>
        <dbReference type="ChEBI" id="CHEBI:17754"/>
    </ligand>
</feature>
<dbReference type="Pfam" id="PF02782">
    <property type="entry name" value="FGGY_C"/>
    <property type="match status" value="1"/>
</dbReference>
<feature type="binding site" evidence="11">
    <location>
        <position position="83"/>
    </location>
    <ligand>
        <name>glycerol</name>
        <dbReference type="ChEBI" id="CHEBI:17754"/>
    </ligand>
</feature>
<evidence type="ECO:0000313" key="15">
    <source>
        <dbReference type="EMBL" id="ANW99891.1"/>
    </source>
</evidence>
<dbReference type="InterPro" id="IPR043129">
    <property type="entry name" value="ATPase_NBD"/>
</dbReference>
<dbReference type="EMBL" id="CP014672">
    <property type="protein sequence ID" value="ANW99891.1"/>
    <property type="molecule type" value="Genomic_DNA"/>
</dbReference>
<comment type="similarity">
    <text evidence="2 11 12">Belongs to the FGGY kinase family.</text>
</comment>
<feature type="binding site" evidence="11">
    <location>
        <position position="308"/>
    </location>
    <ligand>
        <name>ATP</name>
        <dbReference type="ChEBI" id="CHEBI:30616"/>
    </ligand>
</feature>
<dbReference type="HAMAP" id="MF_00186">
    <property type="entry name" value="Glycerol_kin"/>
    <property type="match status" value="1"/>
</dbReference>
<evidence type="ECO:0000256" key="10">
    <source>
        <dbReference type="ARBA" id="ARBA00063665"/>
    </source>
</evidence>
<dbReference type="InterPro" id="IPR000577">
    <property type="entry name" value="Carb_kinase_FGGY"/>
</dbReference>
<comment type="caution">
    <text evidence="11">Lacks conserved residue(s) required for the propagation of feature annotation.</text>
</comment>
<evidence type="ECO:0000313" key="16">
    <source>
        <dbReference type="Proteomes" id="UP000092971"/>
    </source>
</evidence>
<comment type="catalytic activity">
    <reaction evidence="8 11">
        <text>glycerol + ATP = sn-glycerol 3-phosphate + ADP + H(+)</text>
        <dbReference type="Rhea" id="RHEA:21644"/>
        <dbReference type="ChEBI" id="CHEBI:15378"/>
        <dbReference type="ChEBI" id="CHEBI:17754"/>
        <dbReference type="ChEBI" id="CHEBI:30616"/>
        <dbReference type="ChEBI" id="CHEBI:57597"/>
        <dbReference type="ChEBI" id="CHEBI:456216"/>
        <dbReference type="EC" id="2.7.1.30"/>
    </reaction>
</comment>
<feature type="binding site" evidence="11">
    <location>
        <position position="82"/>
    </location>
    <ligand>
        <name>sn-glycerol 3-phosphate</name>
        <dbReference type="ChEBI" id="CHEBI:57597"/>
    </ligand>
</feature>
<dbReference type="AlphaFoldDB" id="A0A1B1YGK6"/>
<dbReference type="GO" id="GO:0019563">
    <property type="term" value="P:glycerol catabolic process"/>
    <property type="evidence" value="ECO:0007669"/>
    <property type="project" value="UniProtKB-UniRule"/>
</dbReference>
<dbReference type="Gene3D" id="3.30.420.40">
    <property type="match status" value="2"/>
</dbReference>
<keyword evidence="6 11" id="KW-0319">Glycerol metabolism</keyword>
<dbReference type="OrthoDB" id="9805576at2"/>
<keyword evidence="7 11" id="KW-0067">ATP-binding</keyword>
<feature type="binding site" evidence="11">
    <location>
        <position position="244"/>
    </location>
    <ligand>
        <name>glycerol</name>
        <dbReference type="ChEBI" id="CHEBI:17754"/>
    </ligand>
</feature>
<comment type="activity regulation">
    <text evidence="11">Activated by phosphorylation and inhibited by fructose 1,6-bisphosphate (FBP).</text>
</comment>
<dbReference type="SUPFAM" id="SSF53067">
    <property type="entry name" value="Actin-like ATPase domain"/>
    <property type="match status" value="2"/>
</dbReference>
<feature type="binding site" evidence="11">
    <location>
        <position position="308"/>
    </location>
    <ligand>
        <name>ADP</name>
        <dbReference type="ChEBI" id="CHEBI:456216"/>
    </ligand>
</feature>
<dbReference type="PANTHER" id="PTHR10196:SF69">
    <property type="entry name" value="GLYCEROL KINASE"/>
    <property type="match status" value="1"/>
</dbReference>
<feature type="binding site" evidence="11">
    <location>
        <position position="243"/>
    </location>
    <ligand>
        <name>sn-glycerol 3-phosphate</name>
        <dbReference type="ChEBI" id="CHEBI:57597"/>
    </ligand>
</feature>
<feature type="binding site" evidence="11">
    <location>
        <position position="12"/>
    </location>
    <ligand>
        <name>sn-glycerol 3-phosphate</name>
        <dbReference type="ChEBI" id="CHEBI:57597"/>
    </ligand>
</feature>
<feature type="binding site" evidence="11">
    <location>
        <position position="13"/>
    </location>
    <ligand>
        <name>ATP</name>
        <dbReference type="ChEBI" id="CHEBI:30616"/>
    </ligand>
</feature>
<evidence type="ECO:0000259" key="13">
    <source>
        <dbReference type="Pfam" id="PF00370"/>
    </source>
</evidence>
<sequence length="497" mass="55283">MGKYVITLDQGTTSSRAIVFDGSGSITGMVKKEHRQIYPKPGWVEHDPEEILENQIEVLRSVVEKCNISVNDILAVGITNQRETVVLWDKNTGKPVHNAIVWQCRRSAGICDKLIKDGLEDEVHKKTGLIIDAYFSGTKLKWIFDNFPDIRKEAEKGNVYAGTIDTWLVWNLTGKRVHATDYSNASRTMLFNILSLKWDEEILKILNIPVSILPEVRPSASLFGYIDKKILGKEIPVAAVLGDQQASLFGQTCFEPGMAKNTYGTGCFLLVNTGNRAVFSKNRLLTTIAWGIDDRVDYALEGSVFIAGSAIQWLRDGLKIISTSRQCDELAEEVEDTKGVYFVPAFTGLGTPYWDMYARGAIFGLTGGVTREHIARATLEAIAYQVKDLVECMKEDSDSGLSLLKVDGGASVSDIMMQFQADILRTNVVRPKVVETTALGAAFMAGLKTGMWSGLEEISKIWAVDRVFEPQMDEERSKKLYAGWKKAVERSRGWAEN</sequence>
<evidence type="ECO:0000256" key="6">
    <source>
        <dbReference type="ARBA" id="ARBA00022798"/>
    </source>
</evidence>
<feature type="binding site" evidence="11">
    <location>
        <position position="409"/>
    </location>
    <ligand>
        <name>ATP</name>
        <dbReference type="ChEBI" id="CHEBI:30616"/>
    </ligand>
</feature>
<evidence type="ECO:0000256" key="7">
    <source>
        <dbReference type="ARBA" id="ARBA00022840"/>
    </source>
</evidence>
<dbReference type="NCBIfam" id="TIGR01311">
    <property type="entry name" value="glycerol_kin"/>
    <property type="match status" value="1"/>
</dbReference>
<dbReference type="InterPro" id="IPR018484">
    <property type="entry name" value="FGGY_N"/>
</dbReference>
<feature type="binding site" evidence="11">
    <location>
        <position position="12"/>
    </location>
    <ligand>
        <name>ADP</name>
        <dbReference type="ChEBI" id="CHEBI:456216"/>
    </ligand>
</feature>
<dbReference type="EC" id="2.7.1.30" evidence="11"/>
<feature type="domain" description="Carbohydrate kinase FGGY C-terminal" evidence="14">
    <location>
        <begin position="260"/>
        <end position="446"/>
    </location>
</feature>
<feature type="binding site" evidence="11">
    <location>
        <position position="409"/>
    </location>
    <ligand>
        <name>ADP</name>
        <dbReference type="ChEBI" id="CHEBI:456216"/>
    </ligand>
</feature>
<evidence type="ECO:0000256" key="11">
    <source>
        <dbReference type="HAMAP-Rule" id="MF_00186"/>
    </source>
</evidence>
<proteinExistence type="inferred from homology"/>
<organism evidence="15 16">
    <name type="scientific">Thermoclostridium stercorarium subsp. thermolacticum DSM 2910</name>
    <dbReference type="NCBI Taxonomy" id="1121336"/>
    <lineage>
        <taxon>Bacteria</taxon>
        <taxon>Bacillati</taxon>
        <taxon>Bacillota</taxon>
        <taxon>Clostridia</taxon>
        <taxon>Eubacteriales</taxon>
        <taxon>Oscillospiraceae</taxon>
        <taxon>Thermoclostridium</taxon>
    </lineage>
</organism>
<protein>
    <recommendedName>
        <fullName evidence="11">Glycerol kinase</fullName>
        <ecNumber evidence="11">2.7.1.30</ecNumber>
    </recommendedName>
    <alternativeName>
        <fullName evidence="11">ATP:glycerol 3-phosphotransferase</fullName>
    </alternativeName>
    <alternativeName>
        <fullName evidence="11">Glycerokinase</fullName>
        <shortName evidence="11">GK</shortName>
    </alternativeName>
</protein>
<evidence type="ECO:0000256" key="2">
    <source>
        <dbReference type="ARBA" id="ARBA00009156"/>
    </source>
</evidence>
<comment type="subunit">
    <text evidence="10 11">Homotetramer and homodimer (in equilibrium).</text>
</comment>
<dbReference type="PANTHER" id="PTHR10196">
    <property type="entry name" value="SUGAR KINASE"/>
    <property type="match status" value="1"/>
</dbReference>
<feature type="binding site" evidence="11">
    <location>
        <position position="14"/>
    </location>
    <ligand>
        <name>ATP</name>
        <dbReference type="ChEBI" id="CHEBI:30616"/>
    </ligand>
</feature>
<dbReference type="FunFam" id="3.30.420.40:FF:000007">
    <property type="entry name" value="Glycerol kinase"/>
    <property type="match status" value="1"/>
</dbReference>
<feature type="binding site" evidence="11">
    <location>
        <position position="312"/>
    </location>
    <ligand>
        <name>ATP</name>
        <dbReference type="ChEBI" id="CHEBI:30616"/>
    </ligand>
</feature>
<feature type="binding site" evidence="11">
    <location>
        <position position="265"/>
    </location>
    <ligand>
        <name>ATP</name>
        <dbReference type="ChEBI" id="CHEBI:30616"/>
    </ligand>
</feature>
<feature type="binding site" evidence="11">
    <location>
        <position position="134"/>
    </location>
    <ligand>
        <name>glycerol</name>
        <dbReference type="ChEBI" id="CHEBI:17754"/>
    </ligand>
</feature>
<reference evidence="15 16" key="1">
    <citation type="submission" date="2016-02" db="EMBL/GenBank/DDBJ databases">
        <title>Comparison of Clostridium stercorarium subspecies using comparative genomics and transcriptomics.</title>
        <authorList>
            <person name="Schellenberg J."/>
            <person name="Thallinger G."/>
            <person name="Levin D.B."/>
            <person name="Zhang X."/>
            <person name="Alvare G."/>
            <person name="Fristensky B."/>
            <person name="Sparling R."/>
        </authorList>
    </citation>
    <scope>NUCLEOTIDE SEQUENCE [LARGE SCALE GENOMIC DNA]</scope>
    <source>
        <strain evidence="15 16">DSM 2910</strain>
    </source>
</reference>
<gene>
    <name evidence="11 15" type="primary">glpK</name>
    <name evidence="15" type="ORF">CSTERTH_13065</name>
</gene>
<feature type="binding site" evidence="11">
    <location>
        <position position="134"/>
    </location>
    <ligand>
        <name>sn-glycerol 3-phosphate</name>
        <dbReference type="ChEBI" id="CHEBI:57597"/>
    </ligand>
</feature>
<dbReference type="Pfam" id="PF00370">
    <property type="entry name" value="FGGY_N"/>
    <property type="match status" value="1"/>
</dbReference>
<feature type="binding site" evidence="11">
    <location>
        <position position="12"/>
    </location>
    <ligand>
        <name>ATP</name>
        <dbReference type="ChEBI" id="CHEBI:30616"/>
    </ligand>
</feature>
<dbReference type="NCBIfam" id="NF000756">
    <property type="entry name" value="PRK00047.1"/>
    <property type="match status" value="1"/>
</dbReference>